<keyword evidence="18" id="KW-1185">Reference proteome</keyword>
<evidence type="ECO:0000256" key="8">
    <source>
        <dbReference type="ARBA" id="ARBA00022919"/>
    </source>
</evidence>
<evidence type="ECO:0000256" key="16">
    <source>
        <dbReference type="PIRSR" id="PIRSR602129-50"/>
    </source>
</evidence>
<dbReference type="Proteomes" id="UP001165160">
    <property type="component" value="Unassembled WGS sequence"/>
</dbReference>
<evidence type="ECO:0000313" key="17">
    <source>
        <dbReference type="EMBL" id="GMH91654.1"/>
    </source>
</evidence>
<keyword evidence="9" id="KW-1133">Transmembrane helix</keyword>
<evidence type="ECO:0000256" key="13">
    <source>
        <dbReference type="ARBA" id="ARBA00038302"/>
    </source>
</evidence>
<dbReference type="InterPro" id="IPR015421">
    <property type="entry name" value="PyrdxlP-dep_Trfase_major"/>
</dbReference>
<dbReference type="GO" id="GO:0019752">
    <property type="term" value="P:carboxylic acid metabolic process"/>
    <property type="evidence" value="ECO:0007669"/>
    <property type="project" value="InterPro"/>
</dbReference>
<evidence type="ECO:0000256" key="14">
    <source>
        <dbReference type="ARBA" id="ARBA00038965"/>
    </source>
</evidence>
<dbReference type="GO" id="GO:0030149">
    <property type="term" value="P:sphingolipid catabolic process"/>
    <property type="evidence" value="ECO:0007669"/>
    <property type="project" value="TreeGrafter"/>
</dbReference>
<dbReference type="FunFam" id="3.40.640.10:FF:000020">
    <property type="entry name" value="sphingosine-1-phosphate lyase 1"/>
    <property type="match status" value="1"/>
</dbReference>
<protein>
    <recommendedName>
        <fullName evidence="14">sphinganine-1-phosphate aldolase</fullName>
        <ecNumber evidence="14">4.1.2.27</ecNumber>
    </recommendedName>
    <alternativeName>
        <fullName evidence="15">Sphingosine-1-phosphate aldolase</fullName>
    </alternativeName>
</protein>
<comment type="pathway">
    <text evidence="4">Sphingolipid metabolism.</text>
</comment>
<evidence type="ECO:0000256" key="3">
    <source>
        <dbReference type="ARBA" id="ARBA00004760"/>
    </source>
</evidence>
<dbReference type="SUPFAM" id="SSF53383">
    <property type="entry name" value="PLP-dependent transferases"/>
    <property type="match status" value="1"/>
</dbReference>
<reference evidence="18" key="1">
    <citation type="journal article" date="2023" name="Commun. Biol.">
        <title>Genome analysis of Parmales, the sister group of diatoms, reveals the evolutionary specialization of diatoms from phago-mixotrophs to photoautotrophs.</title>
        <authorList>
            <person name="Ban H."/>
            <person name="Sato S."/>
            <person name="Yoshikawa S."/>
            <person name="Yamada K."/>
            <person name="Nakamura Y."/>
            <person name="Ichinomiya M."/>
            <person name="Sato N."/>
            <person name="Blanc-Mathieu R."/>
            <person name="Endo H."/>
            <person name="Kuwata A."/>
            <person name="Ogata H."/>
        </authorList>
    </citation>
    <scope>NUCLEOTIDE SEQUENCE [LARGE SCALE GENOMIC DNA]</scope>
    <source>
        <strain evidence="18">NIES 3699</strain>
    </source>
</reference>
<dbReference type="PANTHER" id="PTHR42735">
    <property type="match status" value="1"/>
</dbReference>
<evidence type="ECO:0000256" key="2">
    <source>
        <dbReference type="ARBA" id="ARBA00004389"/>
    </source>
</evidence>
<keyword evidence="5" id="KW-0812">Transmembrane</keyword>
<evidence type="ECO:0000256" key="7">
    <source>
        <dbReference type="ARBA" id="ARBA00022898"/>
    </source>
</evidence>
<dbReference type="AlphaFoldDB" id="A0A9W7ESZ8"/>
<proteinExistence type="inferred from homology"/>
<evidence type="ECO:0000256" key="9">
    <source>
        <dbReference type="ARBA" id="ARBA00022989"/>
    </source>
</evidence>
<dbReference type="InterPro" id="IPR015422">
    <property type="entry name" value="PyrdxlP-dep_Trfase_small"/>
</dbReference>
<organism evidence="17 18">
    <name type="scientific">Triparma verrucosa</name>
    <dbReference type="NCBI Taxonomy" id="1606542"/>
    <lineage>
        <taxon>Eukaryota</taxon>
        <taxon>Sar</taxon>
        <taxon>Stramenopiles</taxon>
        <taxon>Ochrophyta</taxon>
        <taxon>Bolidophyceae</taxon>
        <taxon>Parmales</taxon>
        <taxon>Triparmaceae</taxon>
        <taxon>Triparma</taxon>
    </lineage>
</organism>
<evidence type="ECO:0000256" key="15">
    <source>
        <dbReference type="ARBA" id="ARBA00042568"/>
    </source>
</evidence>
<dbReference type="GO" id="GO:0030170">
    <property type="term" value="F:pyridoxal phosphate binding"/>
    <property type="evidence" value="ECO:0007669"/>
    <property type="project" value="InterPro"/>
</dbReference>
<keyword evidence="6" id="KW-0256">Endoplasmic reticulum</keyword>
<name>A0A9W7ESZ8_9STRA</name>
<feature type="modified residue" description="N6-(pyridoxal phosphate)lysine" evidence="16">
    <location>
        <position position="455"/>
    </location>
</feature>
<evidence type="ECO:0000256" key="6">
    <source>
        <dbReference type="ARBA" id="ARBA00022824"/>
    </source>
</evidence>
<evidence type="ECO:0000256" key="12">
    <source>
        <dbReference type="ARBA" id="ARBA00023239"/>
    </source>
</evidence>
<dbReference type="InterPro" id="IPR050477">
    <property type="entry name" value="GrpII_AminoAcid_Decarb"/>
</dbReference>
<dbReference type="GO" id="GO:0008117">
    <property type="term" value="F:sphinganine-1-phosphate aldolase activity"/>
    <property type="evidence" value="ECO:0007669"/>
    <property type="project" value="UniProtKB-EC"/>
</dbReference>
<keyword evidence="11" id="KW-0472">Membrane</keyword>
<dbReference type="InterPro" id="IPR015424">
    <property type="entry name" value="PyrdxlP-dep_Trfase"/>
</dbReference>
<comment type="subcellular location">
    <subcellularLocation>
        <location evidence="2">Endoplasmic reticulum membrane</location>
        <topology evidence="2">Single-pass membrane protein</topology>
    </subcellularLocation>
</comment>
<keyword evidence="8" id="KW-0746">Sphingolipid metabolism</keyword>
<keyword evidence="12" id="KW-0456">Lyase</keyword>
<evidence type="ECO:0000256" key="11">
    <source>
        <dbReference type="ARBA" id="ARBA00023136"/>
    </source>
</evidence>
<comment type="similarity">
    <text evidence="13">Belongs to the group II decarboxylase family. Sphingosine-1-phosphate lyase subfamily.</text>
</comment>
<evidence type="ECO:0000256" key="5">
    <source>
        <dbReference type="ARBA" id="ARBA00022692"/>
    </source>
</evidence>
<dbReference type="Pfam" id="PF00282">
    <property type="entry name" value="Pyridoxal_deC"/>
    <property type="match status" value="1"/>
</dbReference>
<sequence>MTSLRSLIIDVTNSYISTRLASHFSRSLGSDTEVISTILIAGIGSIVLLKIGPAKSVAIRTFRNATAPICTAVMAYRAITVLFPSIAPFKVEHDLFDYVVSALHYIYTVMEHYSSLHLPSLLSSSLMTLFRDLVGLAIIRMIVTYGQSIRRTSFSELKKDIIESSFQWAKNTIPSVAKELQKEEDKMEVDLEESLKDSTRTRTLVIPPKGRTSRSLLLDLKKRGKVENQKWEDGLVSGAVYCGEKDHTDLLNAAYAAFSLANPLHPDIWPSVNQFEAEICSMTASLMNGTLHDLPLDQIVNSVVGCLSSGGTESIILAAKAHREYYCKRRGIKHPEIISCTTAHAAIDKACEILCCRNVKIPYDPDTYALDIDALEAAITSDTILLYSSAPTFPQGVVDPIKKLSDLAVKHDVGLHVDCCLGGFVLPFAKKLGYPVPEFDFTLQGVTSMSCDTHKYGYASKGTSVVLYRNKELRRCQYFCYPEWTGGLYVTPTIAGSRPGALSAACWASMMAMGEDGYSSRVSTIMDATQEIASAVASMPGLYLLGSPKSMIVCFDSKDFNIYRVGDKMTKMGWSLNSLQKPACIHLCVTLRTVEHKDKFIDDLSQCVDEVVFEGNDGALTGNAAIYGMSGSMPPGPINELLKCYTDTILKA</sequence>
<comment type="caution">
    <text evidence="17">The sequence shown here is derived from an EMBL/GenBank/DDBJ whole genome shotgun (WGS) entry which is preliminary data.</text>
</comment>
<dbReference type="Gene3D" id="6.10.140.2150">
    <property type="match status" value="1"/>
</dbReference>
<dbReference type="EMBL" id="BRXX01000118">
    <property type="protein sequence ID" value="GMH91654.1"/>
    <property type="molecule type" value="Genomic_DNA"/>
</dbReference>
<dbReference type="InterPro" id="IPR002129">
    <property type="entry name" value="PyrdxlP-dep_de-COase"/>
</dbReference>
<dbReference type="EC" id="4.1.2.27" evidence="14"/>
<evidence type="ECO:0000256" key="4">
    <source>
        <dbReference type="ARBA" id="ARBA00004991"/>
    </source>
</evidence>
<gene>
    <name evidence="17" type="ORF">TrVE_jg10786</name>
</gene>
<evidence type="ECO:0000313" key="18">
    <source>
        <dbReference type="Proteomes" id="UP001165160"/>
    </source>
</evidence>
<keyword evidence="7 16" id="KW-0663">Pyridoxal phosphate</keyword>
<comment type="pathway">
    <text evidence="3">Lipid metabolism; sphingolipid metabolism.</text>
</comment>
<keyword evidence="10" id="KW-0443">Lipid metabolism</keyword>
<comment type="cofactor">
    <cofactor evidence="1 16">
        <name>pyridoxal 5'-phosphate</name>
        <dbReference type="ChEBI" id="CHEBI:597326"/>
    </cofactor>
</comment>
<evidence type="ECO:0000256" key="1">
    <source>
        <dbReference type="ARBA" id="ARBA00001933"/>
    </source>
</evidence>
<dbReference type="Gene3D" id="3.90.1150.10">
    <property type="entry name" value="Aspartate Aminotransferase, domain 1"/>
    <property type="match status" value="1"/>
</dbReference>
<evidence type="ECO:0000256" key="10">
    <source>
        <dbReference type="ARBA" id="ARBA00023098"/>
    </source>
</evidence>
<dbReference type="PANTHER" id="PTHR42735:SF6">
    <property type="entry name" value="SPHINGOSINE-1-PHOSPHATE LYASE 1"/>
    <property type="match status" value="1"/>
</dbReference>
<accession>A0A9W7ESZ8</accession>
<dbReference type="Gene3D" id="3.40.640.10">
    <property type="entry name" value="Type I PLP-dependent aspartate aminotransferase-like (Major domain)"/>
    <property type="match status" value="1"/>
</dbReference>
<dbReference type="GO" id="GO:0005789">
    <property type="term" value="C:endoplasmic reticulum membrane"/>
    <property type="evidence" value="ECO:0007669"/>
    <property type="project" value="UniProtKB-SubCell"/>
</dbReference>